<keyword evidence="2" id="KW-1185">Reference proteome</keyword>
<sequence length="72" mass="7672">MCGWAGVCSLFGRLGAGRIQIGSKRACPCPYGIVPRPRWRRAIWRPGNVTEGQVGFNSQASLSSTYVAGAGM</sequence>
<evidence type="ECO:0000313" key="1">
    <source>
        <dbReference type="EMBL" id="KAK1730909.1"/>
    </source>
</evidence>
<protein>
    <submittedName>
        <fullName evidence="1">Uncharacterized protein</fullName>
    </submittedName>
</protein>
<organism evidence="1 2">
    <name type="scientific">Glomerella acutata</name>
    <name type="common">Colletotrichum acutatum</name>
    <dbReference type="NCBI Taxonomy" id="27357"/>
    <lineage>
        <taxon>Eukaryota</taxon>
        <taxon>Fungi</taxon>
        <taxon>Dikarya</taxon>
        <taxon>Ascomycota</taxon>
        <taxon>Pezizomycotina</taxon>
        <taxon>Sordariomycetes</taxon>
        <taxon>Hypocreomycetidae</taxon>
        <taxon>Glomerellales</taxon>
        <taxon>Glomerellaceae</taxon>
        <taxon>Colletotrichum</taxon>
        <taxon>Colletotrichum acutatum species complex</taxon>
    </lineage>
</organism>
<accession>A0AAD8XP24</accession>
<dbReference type="Proteomes" id="UP001244207">
    <property type="component" value="Unassembled WGS sequence"/>
</dbReference>
<dbReference type="AlphaFoldDB" id="A0AAD8XP24"/>
<reference evidence="1" key="1">
    <citation type="submission" date="2021-12" db="EMBL/GenBank/DDBJ databases">
        <title>Comparative genomics, transcriptomics and evolutionary studies reveal genomic signatures of adaptation to plant cell wall in hemibiotrophic fungi.</title>
        <authorList>
            <consortium name="DOE Joint Genome Institute"/>
            <person name="Baroncelli R."/>
            <person name="Diaz J.F."/>
            <person name="Benocci T."/>
            <person name="Peng M."/>
            <person name="Battaglia E."/>
            <person name="Haridas S."/>
            <person name="Andreopoulos W."/>
            <person name="Labutti K."/>
            <person name="Pangilinan J."/>
            <person name="Floch G.L."/>
            <person name="Makela M.R."/>
            <person name="Henrissat B."/>
            <person name="Grigoriev I.V."/>
            <person name="Crouch J.A."/>
            <person name="De Vries R.P."/>
            <person name="Sukno S.A."/>
            <person name="Thon M.R."/>
        </authorList>
    </citation>
    <scope>NUCLEOTIDE SEQUENCE</scope>
    <source>
        <strain evidence="1">CBS 112980</strain>
    </source>
</reference>
<dbReference type="EMBL" id="JAHMHS010000005">
    <property type="protein sequence ID" value="KAK1730909.1"/>
    <property type="molecule type" value="Genomic_DNA"/>
</dbReference>
<proteinExistence type="predicted"/>
<evidence type="ECO:0000313" key="2">
    <source>
        <dbReference type="Proteomes" id="UP001244207"/>
    </source>
</evidence>
<comment type="caution">
    <text evidence="1">The sequence shown here is derived from an EMBL/GenBank/DDBJ whole genome shotgun (WGS) entry which is preliminary data.</text>
</comment>
<gene>
    <name evidence="1" type="ORF">BDZ83DRAFT_344551</name>
</gene>
<dbReference type="RefSeq" id="XP_060370964.1">
    <property type="nucleotide sequence ID" value="XM_060502481.1"/>
</dbReference>
<dbReference type="GeneID" id="85386380"/>
<name>A0AAD8XP24_GLOAC</name>